<keyword evidence="6" id="KW-0406">Ion transport</keyword>
<evidence type="ECO:0000256" key="6">
    <source>
        <dbReference type="ARBA" id="ARBA00023065"/>
    </source>
</evidence>
<proteinExistence type="predicted"/>
<evidence type="ECO:0000256" key="2">
    <source>
        <dbReference type="ARBA" id="ARBA00022448"/>
    </source>
</evidence>
<evidence type="ECO:0000259" key="7">
    <source>
        <dbReference type="PROSITE" id="PS51201"/>
    </source>
</evidence>
<dbReference type="SUPFAM" id="SSF51735">
    <property type="entry name" value="NAD(P)-binding Rossmann-fold domains"/>
    <property type="match status" value="2"/>
</dbReference>
<evidence type="ECO:0000256" key="1">
    <source>
        <dbReference type="ARBA" id="ARBA00017378"/>
    </source>
</evidence>
<dbReference type="EMBL" id="CP016757">
    <property type="protein sequence ID" value="ANZ44028.1"/>
    <property type="molecule type" value="Genomic_DNA"/>
</dbReference>
<dbReference type="Gene3D" id="3.30.70.1450">
    <property type="entry name" value="Regulator of K+ conductance, C-terminal domain"/>
    <property type="match status" value="2"/>
</dbReference>
<keyword evidence="2" id="KW-0813">Transport</keyword>
<dbReference type="Pfam" id="PF02254">
    <property type="entry name" value="TrkA_N"/>
    <property type="match status" value="2"/>
</dbReference>
<dbReference type="PANTHER" id="PTHR43833">
    <property type="entry name" value="POTASSIUM CHANNEL PROTEIN 2-RELATED-RELATED"/>
    <property type="match status" value="1"/>
</dbReference>
<feature type="domain" description="RCK N-terminal" evidence="7">
    <location>
        <begin position="1"/>
        <end position="123"/>
    </location>
</feature>
<sequence length="457" mass="49972">MRIVLVGAGEVGYSVAKNLSSDGHNIIIIEDSEERAERAENSLDVMVIRGNGARPSVLAKAGIREGSSDVSMLIACTNKDEVNLMACWIAKRMGVPHVIARAVGLEFTDNESWAKDLGIDMLISPERSVAKEIEELLEVRSAIHANEIAGGRAGIYVFRIAQDSPLKGLPLYEIRKNNPNMIMLVVCIRRGEHSFVPKAMDELQAGDLCYTMCYRSIVFDIERLFQPSKSKRLKRVFIVGAGKVGYQTAARLISHIRGIEVRLVDEDRAKCEKLSRELPEVMVLCANGSDTEFLLSEGIAEADGYVAATEHDETNLMLSVLAKTLGVSKSIAVVRRSNYLEMTNHIPVDAIVNRNQTLADVITRSVRYPGSARVLTVLEEISAEAVEITLSKDSPANGMSLIDLKMPPGSLIGLLERENEMLIPTGETILEAGDKVVVFGTAAVMDTAMRPFGEDNS</sequence>
<keyword evidence="4" id="KW-0630">Potassium</keyword>
<organism evidence="9 10">
    <name type="scientific">Cloacibacillus porcorum</name>
    <dbReference type="NCBI Taxonomy" id="1197717"/>
    <lineage>
        <taxon>Bacteria</taxon>
        <taxon>Thermotogati</taxon>
        <taxon>Synergistota</taxon>
        <taxon>Synergistia</taxon>
        <taxon>Synergistales</taxon>
        <taxon>Synergistaceae</taxon>
        <taxon>Cloacibacillus</taxon>
    </lineage>
</organism>
<evidence type="ECO:0000259" key="8">
    <source>
        <dbReference type="PROSITE" id="PS51202"/>
    </source>
</evidence>
<dbReference type="PROSITE" id="PS51201">
    <property type="entry name" value="RCK_N"/>
    <property type="match status" value="2"/>
</dbReference>
<keyword evidence="5" id="KW-0520">NAD</keyword>
<dbReference type="PANTHER" id="PTHR43833:SF5">
    <property type="entry name" value="TRK SYSTEM POTASSIUM UPTAKE PROTEIN TRKA"/>
    <property type="match status" value="1"/>
</dbReference>
<dbReference type="GO" id="GO:0005886">
    <property type="term" value="C:plasma membrane"/>
    <property type="evidence" value="ECO:0007669"/>
    <property type="project" value="InterPro"/>
</dbReference>
<feature type="domain" description="RCK C-terminal" evidence="8">
    <location>
        <begin position="143"/>
        <end position="230"/>
    </location>
</feature>
<protein>
    <recommendedName>
        <fullName evidence="1">Trk system potassium uptake protein TrkA</fullName>
    </recommendedName>
</protein>
<dbReference type="InterPro" id="IPR006036">
    <property type="entry name" value="K_uptake_TrkA"/>
</dbReference>
<dbReference type="InterPro" id="IPR006037">
    <property type="entry name" value="RCK_C"/>
</dbReference>
<dbReference type="InterPro" id="IPR050721">
    <property type="entry name" value="Trk_Ktr_HKT_K-transport"/>
</dbReference>
<dbReference type="NCBIfam" id="NF007031">
    <property type="entry name" value="PRK09496.1-2"/>
    <property type="match status" value="1"/>
</dbReference>
<dbReference type="InterPro" id="IPR036291">
    <property type="entry name" value="NAD(P)-bd_dom_sf"/>
</dbReference>
<dbReference type="OrthoDB" id="9775180at2"/>
<keyword evidence="10" id="KW-1185">Reference proteome</keyword>
<dbReference type="NCBIfam" id="NF007039">
    <property type="entry name" value="PRK09496.3-2"/>
    <property type="match status" value="1"/>
</dbReference>
<evidence type="ECO:0000313" key="10">
    <source>
        <dbReference type="Proteomes" id="UP000093044"/>
    </source>
</evidence>
<evidence type="ECO:0000256" key="5">
    <source>
        <dbReference type="ARBA" id="ARBA00023027"/>
    </source>
</evidence>
<feature type="domain" description="RCK C-terminal" evidence="8">
    <location>
        <begin position="373"/>
        <end position="454"/>
    </location>
</feature>
<dbReference type="Proteomes" id="UP000093044">
    <property type="component" value="Chromosome"/>
</dbReference>
<dbReference type="PRINTS" id="PR00335">
    <property type="entry name" value="KUPTAKETRKA"/>
</dbReference>
<dbReference type="PROSITE" id="PS51202">
    <property type="entry name" value="RCK_C"/>
    <property type="match status" value="2"/>
</dbReference>
<keyword evidence="3" id="KW-0633">Potassium transport</keyword>
<dbReference type="Gene3D" id="3.40.50.720">
    <property type="entry name" value="NAD(P)-binding Rossmann-like Domain"/>
    <property type="match status" value="2"/>
</dbReference>
<dbReference type="AlphaFoldDB" id="A0A1B2I231"/>
<gene>
    <name evidence="9" type="ORF">BED41_02315</name>
</gene>
<dbReference type="InterPro" id="IPR036721">
    <property type="entry name" value="RCK_C_sf"/>
</dbReference>
<feature type="domain" description="RCK N-terminal" evidence="7">
    <location>
        <begin position="233"/>
        <end position="352"/>
    </location>
</feature>
<dbReference type="InterPro" id="IPR003148">
    <property type="entry name" value="RCK_N"/>
</dbReference>
<dbReference type="SUPFAM" id="SSF116726">
    <property type="entry name" value="TrkA C-terminal domain-like"/>
    <property type="match status" value="2"/>
</dbReference>
<name>A0A1B2I231_9BACT</name>
<evidence type="ECO:0000313" key="9">
    <source>
        <dbReference type="EMBL" id="ANZ44028.1"/>
    </source>
</evidence>
<dbReference type="STRING" id="1197717.BED41_02315"/>
<evidence type="ECO:0000256" key="4">
    <source>
        <dbReference type="ARBA" id="ARBA00022958"/>
    </source>
</evidence>
<reference evidence="9" key="1">
    <citation type="submission" date="2016-08" db="EMBL/GenBank/DDBJ databases">
        <title>Complete genome of Cloacibacillus porcorum.</title>
        <authorList>
            <person name="Looft T."/>
            <person name="Bayles D.O."/>
            <person name="Alt D.P."/>
        </authorList>
    </citation>
    <scope>NUCLEOTIDE SEQUENCE [LARGE SCALE GENOMIC DNA]</scope>
    <source>
        <strain evidence="9">CL-84</strain>
    </source>
</reference>
<evidence type="ECO:0000256" key="3">
    <source>
        <dbReference type="ARBA" id="ARBA00022538"/>
    </source>
</evidence>
<dbReference type="Pfam" id="PF02080">
    <property type="entry name" value="TrkA_C"/>
    <property type="match status" value="1"/>
</dbReference>
<accession>A0A1B2I231</accession>
<dbReference type="KEGG" id="cpor:BED41_02315"/>
<dbReference type="GO" id="GO:0015079">
    <property type="term" value="F:potassium ion transmembrane transporter activity"/>
    <property type="evidence" value="ECO:0007669"/>
    <property type="project" value="InterPro"/>
</dbReference>